<reference evidence="1 2" key="1">
    <citation type="submission" date="2015-08" db="EMBL/GenBank/DDBJ databases">
        <title>Genome sequencing of Penicillium nordicum.</title>
        <authorList>
            <person name="Nguyen H.D."/>
            <person name="Seifert K.A."/>
        </authorList>
    </citation>
    <scope>NUCLEOTIDE SEQUENCE [LARGE SCALE GENOMIC DNA]</scope>
    <source>
        <strain evidence="1 2">DAOMC 185683</strain>
    </source>
</reference>
<comment type="caution">
    <text evidence="1">The sequence shown here is derived from an EMBL/GenBank/DDBJ whole genome shotgun (WGS) entry which is preliminary data.</text>
</comment>
<dbReference type="AlphaFoldDB" id="A0A0M9WJM2"/>
<accession>A0A0M9WJM2</accession>
<gene>
    <name evidence="1" type="ORF">ACN38_g1598</name>
</gene>
<dbReference type="EMBL" id="LHQQ01000016">
    <property type="protein sequence ID" value="KOS47413.1"/>
    <property type="molecule type" value="Genomic_DNA"/>
</dbReference>
<organism evidence="1 2">
    <name type="scientific">Penicillium nordicum</name>
    <dbReference type="NCBI Taxonomy" id="229535"/>
    <lineage>
        <taxon>Eukaryota</taxon>
        <taxon>Fungi</taxon>
        <taxon>Dikarya</taxon>
        <taxon>Ascomycota</taxon>
        <taxon>Pezizomycotina</taxon>
        <taxon>Eurotiomycetes</taxon>
        <taxon>Eurotiomycetidae</taxon>
        <taxon>Eurotiales</taxon>
        <taxon>Aspergillaceae</taxon>
        <taxon>Penicillium</taxon>
    </lineage>
</organism>
<evidence type="ECO:0000313" key="2">
    <source>
        <dbReference type="Proteomes" id="UP000037696"/>
    </source>
</evidence>
<dbReference type="Proteomes" id="UP000037696">
    <property type="component" value="Unassembled WGS sequence"/>
</dbReference>
<evidence type="ECO:0000313" key="1">
    <source>
        <dbReference type="EMBL" id="KOS47413.1"/>
    </source>
</evidence>
<sequence>MDQNISRLLSSSFPLFFSSIIIINVDHQQLARIPFALLISLLLTRCQVMSLRSFRERPFSLISKLG</sequence>
<protein>
    <submittedName>
        <fullName evidence="1">Uncharacterized protein</fullName>
    </submittedName>
</protein>
<name>A0A0M9WJM2_9EURO</name>
<keyword evidence="2" id="KW-1185">Reference proteome</keyword>
<proteinExistence type="predicted"/>